<organism evidence="5 6">
    <name type="scientific">Nocardioides aquaticus</name>
    <dbReference type="NCBI Taxonomy" id="160826"/>
    <lineage>
        <taxon>Bacteria</taxon>
        <taxon>Bacillati</taxon>
        <taxon>Actinomycetota</taxon>
        <taxon>Actinomycetes</taxon>
        <taxon>Propionibacteriales</taxon>
        <taxon>Nocardioidaceae</taxon>
        <taxon>Nocardioides</taxon>
    </lineage>
</organism>
<evidence type="ECO:0000259" key="4">
    <source>
        <dbReference type="Pfam" id="PF12680"/>
    </source>
</evidence>
<dbReference type="EC" id="1.3.98.-" evidence="5"/>
<name>A0ABX8ELS8_9ACTN</name>
<feature type="domain" description="Pyridoxamine 5'-phosphate oxidase N-terminal" evidence="3">
    <location>
        <begin position="43"/>
        <end position="161"/>
    </location>
</feature>
<gene>
    <name evidence="5" type="ORF">ENKNEFLB_01961</name>
</gene>
<evidence type="ECO:0000259" key="3">
    <source>
        <dbReference type="Pfam" id="PF01243"/>
    </source>
</evidence>
<dbReference type="InterPro" id="IPR011576">
    <property type="entry name" value="Pyridox_Oxase_N"/>
</dbReference>
<feature type="region of interest" description="Disordered" evidence="2">
    <location>
        <begin position="1"/>
        <end position="37"/>
    </location>
</feature>
<dbReference type="GO" id="GO:0016491">
    <property type="term" value="F:oxidoreductase activity"/>
    <property type="evidence" value="ECO:0007669"/>
    <property type="project" value="UniProtKB-KW"/>
</dbReference>
<dbReference type="Pfam" id="PF01243">
    <property type="entry name" value="PNPOx_N"/>
    <property type="match status" value="1"/>
</dbReference>
<sequence length="288" mass="30935">MVEDAAARAPLTGGGRDRLAARQTGGVTDPSPDLPRPLARLADPAYLSFWRERHLCTVTTPRPDGGLHVTPMGVVLDADGRRAWAVTSRGSVKARNIRAGGEDGVPVAIGTVDGRWWTSLEGTARVSEDPAVVAEAEERYARRYRVPRPNPERVAVVVELVRALGSVPEQDPARVVAAWHEAVEAGAVRRALVLCSPDVAVGGPRGEARGTEVMRAWLERSGISLAPQHELVADGGRVVVHEQARWRTPDAPADAPTTEPADTWVVFEVADGLITAVRRYETEAELPG</sequence>
<dbReference type="PANTHER" id="PTHR35176">
    <property type="entry name" value="HEME OXYGENASE HI_0854-RELATED"/>
    <property type="match status" value="1"/>
</dbReference>
<dbReference type="PANTHER" id="PTHR35176:SF1">
    <property type="entry name" value="F420H(2)-DEPENDENT BILIVERDIN REDUCTASE"/>
    <property type="match status" value="1"/>
</dbReference>
<feature type="domain" description="SnoaL-like" evidence="4">
    <location>
        <begin position="176"/>
        <end position="276"/>
    </location>
</feature>
<dbReference type="Proteomes" id="UP000679307">
    <property type="component" value="Chromosome"/>
</dbReference>
<dbReference type="EMBL" id="CP075371">
    <property type="protein sequence ID" value="QVT79578.1"/>
    <property type="molecule type" value="Genomic_DNA"/>
</dbReference>
<evidence type="ECO:0000256" key="1">
    <source>
        <dbReference type="ARBA" id="ARBA00023002"/>
    </source>
</evidence>
<proteinExistence type="predicted"/>
<keyword evidence="1 5" id="KW-0560">Oxidoreductase</keyword>
<protein>
    <submittedName>
        <fullName evidence="5">F420H(2)-dependent biliverdin reductase</fullName>
        <ecNumber evidence="5">1.3.98.-</ecNumber>
    </submittedName>
</protein>
<keyword evidence="6" id="KW-1185">Reference proteome</keyword>
<dbReference type="InterPro" id="IPR037401">
    <property type="entry name" value="SnoaL-like"/>
</dbReference>
<evidence type="ECO:0000313" key="6">
    <source>
        <dbReference type="Proteomes" id="UP000679307"/>
    </source>
</evidence>
<reference evidence="5 6" key="1">
    <citation type="submission" date="2021-05" db="EMBL/GenBank/DDBJ databases">
        <title>Complete genome of Nocardioides aquaticus KCTC 9944T isolated from meromictic and hypersaline Ekho Lake, Antarctica.</title>
        <authorList>
            <person name="Hwang K."/>
            <person name="Kim K.M."/>
            <person name="Choe H."/>
        </authorList>
    </citation>
    <scope>NUCLEOTIDE SEQUENCE [LARGE SCALE GENOMIC DNA]</scope>
    <source>
        <strain evidence="5 6">KCTC 9944</strain>
    </source>
</reference>
<dbReference type="Pfam" id="PF12680">
    <property type="entry name" value="SnoaL_2"/>
    <property type="match status" value="1"/>
</dbReference>
<dbReference type="InterPro" id="IPR052019">
    <property type="entry name" value="F420H2_bilvrd_red/Heme_oxyg"/>
</dbReference>
<evidence type="ECO:0000256" key="2">
    <source>
        <dbReference type="SAM" id="MobiDB-lite"/>
    </source>
</evidence>
<evidence type="ECO:0000313" key="5">
    <source>
        <dbReference type="EMBL" id="QVT79578.1"/>
    </source>
</evidence>
<accession>A0ABX8ELS8</accession>